<dbReference type="AlphaFoldDB" id="A0A3M2MDP2"/>
<evidence type="ECO:0000313" key="1">
    <source>
        <dbReference type="EMBL" id="RMI46765.1"/>
    </source>
</evidence>
<sequence>MVTSLRTALPELTALEAWRLALGWSRPQAVREVAAVYRSDGLLPPGLTPAALCRYEHGQEAPGDEYRLMISRAYGARPDQLGLATRCLWCSTCASPQPLHYRQHQSEETTTSRRGPMTTASGLPAIRESVQWAVLEAPGDSPALVALAEAAVEHYALNYSKHPPAVLLEEVRATRNLLSKAVAGADPGETEGLRRQVGWLSALLGNLAYHLDDRAGARTHLTLAGALGESTHEPALSAWASGALAMVATARRDWDHAQNHARYGLQHAPEGLRRAQLLGWALLPTLAATQQVSEADDVISESDEIMRSAVELPGRFGYDRAEHRLHVAEAHLTLERFDRAANVARESIAAAPAETPAWVAATLVLALAEARDTPEEAANRALGVLDLIPPQRLRATARTRLARLGRLLNTSTIDSATQLTERLSTLPAPIRADGTAA</sequence>
<name>A0A3M2MDP2_9ACTN</name>
<organism evidence="1 2">
    <name type="scientific">Streptomyces triticirhizae</name>
    <dbReference type="NCBI Taxonomy" id="2483353"/>
    <lineage>
        <taxon>Bacteria</taxon>
        <taxon>Bacillati</taxon>
        <taxon>Actinomycetota</taxon>
        <taxon>Actinomycetes</taxon>
        <taxon>Kitasatosporales</taxon>
        <taxon>Streptomycetaceae</taxon>
        <taxon>Streptomyces</taxon>
    </lineage>
</organism>
<dbReference type="EMBL" id="RFFJ01000001">
    <property type="protein sequence ID" value="RMI46765.1"/>
    <property type="molecule type" value="Genomic_DNA"/>
</dbReference>
<gene>
    <name evidence="1" type="ORF">EBN88_00285</name>
</gene>
<dbReference type="Gene3D" id="1.25.40.10">
    <property type="entry name" value="Tetratricopeptide repeat domain"/>
    <property type="match status" value="1"/>
</dbReference>
<reference evidence="1 2" key="1">
    <citation type="submission" date="2018-10" db="EMBL/GenBank/DDBJ databases">
        <title>Isolation, diversity and antifungal activity of actinobacteria from wheat.</title>
        <authorList>
            <person name="Han C."/>
        </authorList>
    </citation>
    <scope>NUCLEOTIDE SEQUENCE [LARGE SCALE GENOMIC DNA]</scope>
    <source>
        <strain evidence="1 2">NEAU-YY642</strain>
    </source>
</reference>
<dbReference type="Proteomes" id="UP000278673">
    <property type="component" value="Unassembled WGS sequence"/>
</dbReference>
<protein>
    <submittedName>
        <fullName evidence="1">Twin-arginine translocation pathway signal</fullName>
    </submittedName>
</protein>
<comment type="caution">
    <text evidence="1">The sequence shown here is derived from an EMBL/GenBank/DDBJ whole genome shotgun (WGS) entry which is preliminary data.</text>
</comment>
<dbReference type="InterPro" id="IPR011990">
    <property type="entry name" value="TPR-like_helical_dom_sf"/>
</dbReference>
<keyword evidence="2" id="KW-1185">Reference proteome</keyword>
<evidence type="ECO:0000313" key="2">
    <source>
        <dbReference type="Proteomes" id="UP000278673"/>
    </source>
</evidence>
<accession>A0A3M2MDP2</accession>
<proteinExistence type="predicted"/>